<evidence type="ECO:0000313" key="3">
    <source>
        <dbReference type="Proteomes" id="UP001152607"/>
    </source>
</evidence>
<dbReference type="PANTHER" id="PTHR42951:SF4">
    <property type="entry name" value="ACYL-COENZYME A THIOESTERASE MBLAC2"/>
    <property type="match status" value="1"/>
</dbReference>
<evidence type="ECO:0000259" key="1">
    <source>
        <dbReference type="SMART" id="SM00849"/>
    </source>
</evidence>
<dbReference type="EMBL" id="CAOQHR010000002">
    <property type="protein sequence ID" value="CAI6331091.1"/>
    <property type="molecule type" value="Genomic_DNA"/>
</dbReference>
<reference evidence="2" key="1">
    <citation type="submission" date="2023-01" db="EMBL/GenBank/DDBJ databases">
        <authorList>
            <person name="Van Ghelder C."/>
            <person name="Rancurel C."/>
        </authorList>
    </citation>
    <scope>NUCLEOTIDE SEQUENCE</scope>
    <source>
        <strain evidence="2">CNCM I-4278</strain>
    </source>
</reference>
<dbReference type="Gene3D" id="3.60.15.10">
    <property type="entry name" value="Ribonuclease Z/Hydroxyacylglutathione hydrolase-like"/>
    <property type="match status" value="1"/>
</dbReference>
<dbReference type="OrthoDB" id="536211at2759"/>
<organism evidence="2 3">
    <name type="scientific">Periconia digitata</name>
    <dbReference type="NCBI Taxonomy" id="1303443"/>
    <lineage>
        <taxon>Eukaryota</taxon>
        <taxon>Fungi</taxon>
        <taxon>Dikarya</taxon>
        <taxon>Ascomycota</taxon>
        <taxon>Pezizomycotina</taxon>
        <taxon>Dothideomycetes</taxon>
        <taxon>Pleosporomycetidae</taxon>
        <taxon>Pleosporales</taxon>
        <taxon>Massarineae</taxon>
        <taxon>Periconiaceae</taxon>
        <taxon>Periconia</taxon>
    </lineage>
</organism>
<feature type="domain" description="Metallo-beta-lactamase" evidence="1">
    <location>
        <begin position="51"/>
        <end position="237"/>
    </location>
</feature>
<evidence type="ECO:0000313" key="2">
    <source>
        <dbReference type="EMBL" id="CAI6331091.1"/>
    </source>
</evidence>
<accession>A0A9W4UAE6</accession>
<sequence length="316" mass="35142">MGLDSSPSKSLPTMRLLNPYPNIYAYYDGRTGTRYHSDSPNWLDDGAFKLGVATYSIINGTSALLYDAGITPEHATYMLNHVKSLGATKIMLVYSHVHNDHIAGASAIYPARDRIKSVEVIAHEKTYEDLADPLSVEEIAEEDPTFQIVLPTKTYNEEMTLQIGDEEVKLMNFDIHTPDATVAWLPKRRLLLAGDVLEDTVTYLSPENAKVEQLRTHITELRRLASLSGLEKVLPAHGCPKKIGGGGYDVKSFVDATIKYIEAMGEDVDEPEIWTLRLEEVVKSEVESGGLGYWDAYEAVHQENVDSVKKARKQTG</sequence>
<keyword evidence="3" id="KW-1185">Reference proteome</keyword>
<proteinExistence type="predicted"/>
<dbReference type="SUPFAM" id="SSF56281">
    <property type="entry name" value="Metallo-hydrolase/oxidoreductase"/>
    <property type="match status" value="1"/>
</dbReference>
<comment type="caution">
    <text evidence="2">The sequence shown here is derived from an EMBL/GenBank/DDBJ whole genome shotgun (WGS) entry which is preliminary data.</text>
</comment>
<dbReference type="Pfam" id="PF00753">
    <property type="entry name" value="Lactamase_B"/>
    <property type="match status" value="1"/>
</dbReference>
<dbReference type="InterPro" id="IPR001279">
    <property type="entry name" value="Metallo-B-lactamas"/>
</dbReference>
<dbReference type="InterPro" id="IPR036866">
    <property type="entry name" value="RibonucZ/Hydroxyglut_hydro"/>
</dbReference>
<name>A0A9W4UAE6_9PLEO</name>
<protein>
    <recommendedName>
        <fullName evidence="1">Metallo-beta-lactamase domain-containing protein</fullName>
    </recommendedName>
</protein>
<dbReference type="AlphaFoldDB" id="A0A9W4UAE6"/>
<gene>
    <name evidence="2" type="ORF">PDIGIT_LOCUS4390</name>
</gene>
<dbReference type="InterPro" id="IPR050855">
    <property type="entry name" value="NDM-1-like"/>
</dbReference>
<dbReference type="Proteomes" id="UP001152607">
    <property type="component" value="Unassembled WGS sequence"/>
</dbReference>
<dbReference type="PANTHER" id="PTHR42951">
    <property type="entry name" value="METALLO-BETA-LACTAMASE DOMAIN-CONTAINING"/>
    <property type="match status" value="1"/>
</dbReference>
<dbReference type="SMART" id="SM00849">
    <property type="entry name" value="Lactamase_B"/>
    <property type="match status" value="1"/>
</dbReference>